<dbReference type="RefSeq" id="WP_353650144.1">
    <property type="nucleotide sequence ID" value="NZ_CP159218.1"/>
</dbReference>
<keyword evidence="1" id="KW-0812">Transmembrane</keyword>
<reference evidence="2" key="1">
    <citation type="submission" date="2024-05" db="EMBL/GenBank/DDBJ databases">
        <authorList>
            <person name="Cai S.Y."/>
            <person name="Jin L.M."/>
            <person name="Li H.R."/>
        </authorList>
    </citation>
    <scope>NUCLEOTIDE SEQUENCE</scope>
    <source>
        <strain evidence="2">A5-74</strain>
    </source>
</reference>
<feature type="transmembrane region" description="Helical" evidence="1">
    <location>
        <begin position="259"/>
        <end position="279"/>
    </location>
</feature>
<keyword evidence="1" id="KW-0472">Membrane</keyword>
<feature type="transmembrane region" description="Helical" evidence="1">
    <location>
        <begin position="40"/>
        <end position="63"/>
    </location>
</feature>
<evidence type="ECO:0000256" key="1">
    <source>
        <dbReference type="SAM" id="Phobius"/>
    </source>
</evidence>
<dbReference type="EMBL" id="CP159218">
    <property type="protein sequence ID" value="XCG64531.1"/>
    <property type="molecule type" value="Genomic_DNA"/>
</dbReference>
<gene>
    <name evidence="2" type="ORF">ABLG96_04100</name>
</gene>
<keyword evidence="1" id="KW-1133">Transmembrane helix</keyword>
<protein>
    <submittedName>
        <fullName evidence="2">ABC transporter permease subunit</fullName>
    </submittedName>
</protein>
<proteinExistence type="predicted"/>
<feature type="transmembrane region" description="Helical" evidence="1">
    <location>
        <begin position="179"/>
        <end position="203"/>
    </location>
</feature>
<dbReference type="GO" id="GO:0140359">
    <property type="term" value="F:ABC-type transporter activity"/>
    <property type="evidence" value="ECO:0007669"/>
    <property type="project" value="InterPro"/>
</dbReference>
<feature type="transmembrane region" description="Helical" evidence="1">
    <location>
        <begin position="233"/>
        <end position="252"/>
    </location>
</feature>
<organism evidence="2">
    <name type="scientific">Nakamurella sp. A5-74</name>
    <dbReference type="NCBI Taxonomy" id="3158264"/>
    <lineage>
        <taxon>Bacteria</taxon>
        <taxon>Bacillati</taxon>
        <taxon>Actinomycetota</taxon>
        <taxon>Actinomycetes</taxon>
        <taxon>Nakamurellales</taxon>
        <taxon>Nakamurellaceae</taxon>
        <taxon>Nakamurella</taxon>
    </lineage>
</organism>
<accession>A0AAU8DR94</accession>
<feature type="transmembrane region" description="Helical" evidence="1">
    <location>
        <begin position="136"/>
        <end position="158"/>
    </location>
</feature>
<feature type="transmembrane region" description="Helical" evidence="1">
    <location>
        <begin position="326"/>
        <end position="347"/>
    </location>
</feature>
<sequence length="353" mass="39010">MTGVAQSGRHSLEPATEPTSAPTFGRLVRVELRRLRSRRFFVVLVGIGLLGYLIGLVVLATHFEKVTPEVMARATVARDVQLQQNQAYYQQCLTDPQRPSETPVAEYCGPEPTAQDMEVRWFVDVTPFDADRFQQLTLAVGIGVGMLGLFLGATSIGAEWSSRNLVAWLFWEPRRLRLLAAKLTALLGVLLVLAVLAQLIWYVTGKILLATKGIPVEQSDPPRPEFWTGLFEMQVRAALFVIPTSLLGFGLANLMRNTAATLGVALVYLLGVETVLSSLNPYLVPYQFTSAAVAWFLPGGLHYFVDPVYDPQTQEMNPQELVFTNLQGGLVLLAYAAVITIGSAWLFRRRDIS</sequence>
<dbReference type="PANTHER" id="PTHR43471">
    <property type="entry name" value="ABC TRANSPORTER PERMEASE"/>
    <property type="match status" value="1"/>
</dbReference>
<evidence type="ECO:0000313" key="2">
    <source>
        <dbReference type="EMBL" id="XCG64531.1"/>
    </source>
</evidence>
<dbReference type="AlphaFoldDB" id="A0AAU8DR94"/>
<dbReference type="GO" id="GO:0005886">
    <property type="term" value="C:plasma membrane"/>
    <property type="evidence" value="ECO:0007669"/>
    <property type="project" value="UniProtKB-SubCell"/>
</dbReference>
<name>A0AAU8DR94_9ACTN</name>